<keyword evidence="3" id="KW-0731">Sigma factor</keyword>
<dbReference type="Gene3D" id="1.10.10.10">
    <property type="entry name" value="Winged helix-like DNA-binding domain superfamily/Winged helix DNA-binding domain"/>
    <property type="match status" value="1"/>
</dbReference>
<evidence type="ECO:0000256" key="3">
    <source>
        <dbReference type="ARBA" id="ARBA00023082"/>
    </source>
</evidence>
<evidence type="ECO:0000256" key="4">
    <source>
        <dbReference type="ARBA" id="ARBA00023163"/>
    </source>
</evidence>
<evidence type="ECO:0000256" key="2">
    <source>
        <dbReference type="ARBA" id="ARBA00023015"/>
    </source>
</evidence>
<dbReference type="SUPFAM" id="SSF88946">
    <property type="entry name" value="Sigma2 domain of RNA polymerase sigma factors"/>
    <property type="match status" value="1"/>
</dbReference>
<dbReference type="InterPro" id="IPR013249">
    <property type="entry name" value="RNA_pol_sigma70_r4_t2"/>
</dbReference>
<dbReference type="PANTHER" id="PTHR43133">
    <property type="entry name" value="RNA POLYMERASE ECF-TYPE SIGMA FACTO"/>
    <property type="match status" value="1"/>
</dbReference>
<comment type="similarity">
    <text evidence="1">Belongs to the sigma-70 factor family. ECF subfamily.</text>
</comment>
<dbReference type="Proteomes" id="UP000321362">
    <property type="component" value="Chromosome"/>
</dbReference>
<proteinExistence type="inferred from homology"/>
<evidence type="ECO:0000259" key="6">
    <source>
        <dbReference type="Pfam" id="PF08281"/>
    </source>
</evidence>
<dbReference type="InterPro" id="IPR013325">
    <property type="entry name" value="RNA_pol_sigma_r2"/>
</dbReference>
<dbReference type="Pfam" id="PF04542">
    <property type="entry name" value="Sigma70_r2"/>
    <property type="match status" value="1"/>
</dbReference>
<dbReference type="SUPFAM" id="SSF88659">
    <property type="entry name" value="Sigma3 and sigma4 domains of RNA polymerase sigma factors"/>
    <property type="match status" value="1"/>
</dbReference>
<dbReference type="EMBL" id="CP042437">
    <property type="protein sequence ID" value="QEC76274.1"/>
    <property type="molecule type" value="Genomic_DNA"/>
</dbReference>
<evidence type="ECO:0000313" key="7">
    <source>
        <dbReference type="EMBL" id="QEC76274.1"/>
    </source>
</evidence>
<dbReference type="Pfam" id="PF08281">
    <property type="entry name" value="Sigma70_r4_2"/>
    <property type="match status" value="1"/>
</dbReference>
<evidence type="ECO:0000313" key="8">
    <source>
        <dbReference type="Proteomes" id="UP000321362"/>
    </source>
</evidence>
<dbReference type="InterPro" id="IPR014284">
    <property type="entry name" value="RNA_pol_sigma-70_dom"/>
</dbReference>
<accession>A0A5B8VX33</accession>
<evidence type="ECO:0000259" key="5">
    <source>
        <dbReference type="Pfam" id="PF04542"/>
    </source>
</evidence>
<dbReference type="GO" id="GO:0003677">
    <property type="term" value="F:DNA binding"/>
    <property type="evidence" value="ECO:0007669"/>
    <property type="project" value="InterPro"/>
</dbReference>
<protein>
    <submittedName>
        <fullName evidence="7">Sigma-70 family RNA polymerase sigma factor</fullName>
    </submittedName>
</protein>
<dbReference type="PANTHER" id="PTHR43133:SF46">
    <property type="entry name" value="RNA POLYMERASE SIGMA-70 FACTOR ECF SUBFAMILY"/>
    <property type="match status" value="1"/>
</dbReference>
<dbReference type="GO" id="GO:0016987">
    <property type="term" value="F:sigma factor activity"/>
    <property type="evidence" value="ECO:0007669"/>
    <property type="project" value="UniProtKB-KW"/>
</dbReference>
<dbReference type="GO" id="GO:0006352">
    <property type="term" value="P:DNA-templated transcription initiation"/>
    <property type="evidence" value="ECO:0007669"/>
    <property type="project" value="InterPro"/>
</dbReference>
<reference evidence="7 8" key="1">
    <citation type="journal article" date="2013" name="J. Microbiol.">
        <title>Mucilaginibacter ginsenosidivorax sp. nov., with ginsenoside converting activity isolated from sediment.</title>
        <authorList>
            <person name="Kim J.K."/>
            <person name="Choi T.E."/>
            <person name="Liu Q.M."/>
            <person name="Park H.Y."/>
            <person name="Yi T.H."/>
            <person name="Yoon M.H."/>
            <person name="Kim S.C."/>
            <person name="Im W.T."/>
        </authorList>
    </citation>
    <scope>NUCLEOTIDE SEQUENCE [LARGE SCALE GENOMIC DNA]</scope>
    <source>
        <strain evidence="7 8">KHI28</strain>
    </source>
</reference>
<keyword evidence="2" id="KW-0805">Transcription regulation</keyword>
<feature type="domain" description="RNA polymerase sigma factor 70 region 4 type 2" evidence="6">
    <location>
        <begin position="129"/>
        <end position="175"/>
    </location>
</feature>
<dbReference type="InterPro" id="IPR013324">
    <property type="entry name" value="RNA_pol_sigma_r3/r4-like"/>
</dbReference>
<sequence>MQVKPLYDQQHIRARVALGDRQAFALFFNYHWPQVYSTGLRLTKSPEKAQDLAQDIFIKLWENRHKLIEIKEEDAYVYILSRNVVLDFLRKKVFDTENIEALIDYFKDSTITPQEKLEYNELENTLKFAIDQLPGKVKDVFMLSRVDGLTHEQIAKQLSISVVSSKTYVVRALQDIRKFMALHTDNSTIIFAAGTILYGVLK</sequence>
<dbReference type="NCBIfam" id="TIGR02937">
    <property type="entry name" value="sigma70-ECF"/>
    <property type="match status" value="1"/>
</dbReference>
<name>A0A5B8VX33_9SPHI</name>
<dbReference type="InterPro" id="IPR036388">
    <property type="entry name" value="WH-like_DNA-bd_sf"/>
</dbReference>
<organism evidence="7 8">
    <name type="scientific">Mucilaginibacter ginsenosidivorax</name>
    <dbReference type="NCBI Taxonomy" id="862126"/>
    <lineage>
        <taxon>Bacteria</taxon>
        <taxon>Pseudomonadati</taxon>
        <taxon>Bacteroidota</taxon>
        <taxon>Sphingobacteriia</taxon>
        <taxon>Sphingobacteriales</taxon>
        <taxon>Sphingobacteriaceae</taxon>
        <taxon>Mucilaginibacter</taxon>
    </lineage>
</organism>
<dbReference type="InterPro" id="IPR007627">
    <property type="entry name" value="RNA_pol_sigma70_r2"/>
</dbReference>
<dbReference type="KEGG" id="mgk:FSB76_10080"/>
<gene>
    <name evidence="7" type="ORF">FSB76_10080</name>
</gene>
<dbReference type="OrthoDB" id="799938at2"/>
<dbReference type="Gene3D" id="1.10.1740.10">
    <property type="match status" value="1"/>
</dbReference>
<dbReference type="AlphaFoldDB" id="A0A5B8VX33"/>
<feature type="domain" description="RNA polymerase sigma-70 region 2" evidence="5">
    <location>
        <begin position="28"/>
        <end position="92"/>
    </location>
</feature>
<dbReference type="InterPro" id="IPR039425">
    <property type="entry name" value="RNA_pol_sigma-70-like"/>
</dbReference>
<keyword evidence="8" id="KW-1185">Reference proteome</keyword>
<keyword evidence="4" id="KW-0804">Transcription</keyword>
<dbReference type="CDD" id="cd06171">
    <property type="entry name" value="Sigma70_r4"/>
    <property type="match status" value="1"/>
</dbReference>
<dbReference type="RefSeq" id="WP_147053451.1">
    <property type="nucleotide sequence ID" value="NZ_CP042437.1"/>
</dbReference>
<evidence type="ECO:0000256" key="1">
    <source>
        <dbReference type="ARBA" id="ARBA00010641"/>
    </source>
</evidence>